<evidence type="ECO:0000313" key="1">
    <source>
        <dbReference type="EMBL" id="ADY58875.1"/>
    </source>
</evidence>
<keyword evidence="2" id="KW-1185">Reference proteome</keyword>
<gene>
    <name evidence="1" type="ordered locus">Plabr_1263</name>
</gene>
<name>F0SMQ6_RUBBR</name>
<dbReference type="EMBL" id="CP002546">
    <property type="protein sequence ID" value="ADY58875.1"/>
    <property type="molecule type" value="Genomic_DNA"/>
</dbReference>
<evidence type="ECO:0000313" key="2">
    <source>
        <dbReference type="Proteomes" id="UP000006860"/>
    </source>
</evidence>
<dbReference type="KEGG" id="pbs:Plabr_1263"/>
<accession>F0SMQ6</accession>
<dbReference type="HOGENOM" id="CLU_2303918_0_0_0"/>
<dbReference type="STRING" id="756272.Plabr_1263"/>
<sequence length="100" mass="10952">MCGCRSHERLPLCLHLSIDSQPARQASYGFATLTYGVGKLFLKFCQKGATAWLVQQCKRLVVPPVFLAGLTTVATELAHVWELAALDRQMGMKGSLLAKC</sequence>
<dbReference type="Proteomes" id="UP000006860">
    <property type="component" value="Chromosome"/>
</dbReference>
<organism evidence="1 2">
    <name type="scientific">Rubinisphaera brasiliensis (strain ATCC 49424 / DSM 5305 / JCM 21570 / IAM 15109 / NBRC 103401 / IFAM 1448)</name>
    <name type="common">Planctomyces brasiliensis</name>
    <dbReference type="NCBI Taxonomy" id="756272"/>
    <lineage>
        <taxon>Bacteria</taxon>
        <taxon>Pseudomonadati</taxon>
        <taxon>Planctomycetota</taxon>
        <taxon>Planctomycetia</taxon>
        <taxon>Planctomycetales</taxon>
        <taxon>Planctomycetaceae</taxon>
        <taxon>Rubinisphaera</taxon>
    </lineage>
</organism>
<protein>
    <submittedName>
        <fullName evidence="1">Uncharacterized protein</fullName>
    </submittedName>
</protein>
<proteinExistence type="predicted"/>
<dbReference type="AlphaFoldDB" id="F0SMQ6"/>
<reference evidence="2" key="1">
    <citation type="submission" date="2011-02" db="EMBL/GenBank/DDBJ databases">
        <title>The complete genome of Planctomyces brasiliensis DSM 5305.</title>
        <authorList>
            <person name="Lucas S."/>
            <person name="Copeland A."/>
            <person name="Lapidus A."/>
            <person name="Bruce D."/>
            <person name="Goodwin L."/>
            <person name="Pitluck S."/>
            <person name="Kyrpides N."/>
            <person name="Mavromatis K."/>
            <person name="Pagani I."/>
            <person name="Ivanova N."/>
            <person name="Ovchinnikova G."/>
            <person name="Lu M."/>
            <person name="Detter J.C."/>
            <person name="Han C."/>
            <person name="Land M."/>
            <person name="Hauser L."/>
            <person name="Markowitz V."/>
            <person name="Cheng J.-F."/>
            <person name="Hugenholtz P."/>
            <person name="Woyke T."/>
            <person name="Wu D."/>
            <person name="Tindall B."/>
            <person name="Pomrenke H.G."/>
            <person name="Brambilla E."/>
            <person name="Klenk H.-P."/>
            <person name="Eisen J.A."/>
        </authorList>
    </citation>
    <scope>NUCLEOTIDE SEQUENCE [LARGE SCALE GENOMIC DNA]</scope>
    <source>
        <strain evidence="2">ATCC 49424 / DSM 5305 / JCM 21570 / NBRC 103401 / IFAM 1448</strain>
    </source>
</reference>